<dbReference type="Pfam" id="PF00578">
    <property type="entry name" value="AhpC-TSA"/>
    <property type="match status" value="1"/>
</dbReference>
<feature type="chain" id="PRO_5015860709" description="Thioredoxin domain-containing protein" evidence="1">
    <location>
        <begin position="20"/>
        <end position="163"/>
    </location>
</feature>
<proteinExistence type="predicted"/>
<dbReference type="Gene3D" id="3.40.30.10">
    <property type="entry name" value="Glutaredoxin"/>
    <property type="match status" value="1"/>
</dbReference>
<dbReference type="GO" id="GO:0016491">
    <property type="term" value="F:oxidoreductase activity"/>
    <property type="evidence" value="ECO:0007669"/>
    <property type="project" value="InterPro"/>
</dbReference>
<dbReference type="SUPFAM" id="SSF52833">
    <property type="entry name" value="Thioredoxin-like"/>
    <property type="match status" value="1"/>
</dbReference>
<dbReference type="EMBL" id="QFOI01000319">
    <property type="protein sequence ID" value="PZP44402.1"/>
    <property type="molecule type" value="Genomic_DNA"/>
</dbReference>
<keyword evidence="1" id="KW-0732">Signal</keyword>
<evidence type="ECO:0000313" key="4">
    <source>
        <dbReference type="Proteomes" id="UP000249645"/>
    </source>
</evidence>
<organism evidence="3 4">
    <name type="scientific">Pseudopedobacter saltans</name>
    <dbReference type="NCBI Taxonomy" id="151895"/>
    <lineage>
        <taxon>Bacteria</taxon>
        <taxon>Pseudomonadati</taxon>
        <taxon>Bacteroidota</taxon>
        <taxon>Sphingobacteriia</taxon>
        <taxon>Sphingobacteriales</taxon>
        <taxon>Sphingobacteriaceae</taxon>
        <taxon>Pseudopedobacter</taxon>
    </lineage>
</organism>
<evidence type="ECO:0000256" key="1">
    <source>
        <dbReference type="SAM" id="SignalP"/>
    </source>
</evidence>
<accession>A0A2W5GMF7</accession>
<comment type="caution">
    <text evidence="3">The sequence shown here is derived from an EMBL/GenBank/DDBJ whole genome shotgun (WGS) entry which is preliminary data.</text>
</comment>
<gene>
    <name evidence="3" type="ORF">DI598_14565</name>
</gene>
<reference evidence="3 4" key="1">
    <citation type="submission" date="2017-11" db="EMBL/GenBank/DDBJ databases">
        <title>Infants hospitalized years apart are colonized by the same room-sourced microbial strains.</title>
        <authorList>
            <person name="Brooks B."/>
            <person name="Olm M.R."/>
            <person name="Firek B.A."/>
            <person name="Baker R."/>
            <person name="Thomas B.C."/>
            <person name="Morowitz M.J."/>
            <person name="Banfield J.F."/>
        </authorList>
    </citation>
    <scope>NUCLEOTIDE SEQUENCE [LARGE SCALE GENOMIC DNA]</scope>
    <source>
        <strain evidence="3">S2_009_000_R2_76</strain>
    </source>
</reference>
<feature type="non-terminal residue" evidence="3">
    <location>
        <position position="163"/>
    </location>
</feature>
<dbReference type="InterPro" id="IPR036249">
    <property type="entry name" value="Thioredoxin-like_sf"/>
</dbReference>
<feature type="domain" description="Thioredoxin" evidence="2">
    <location>
        <begin position="28"/>
        <end position="146"/>
    </location>
</feature>
<dbReference type="PROSITE" id="PS51352">
    <property type="entry name" value="THIOREDOXIN_2"/>
    <property type="match status" value="1"/>
</dbReference>
<name>A0A2W5GMF7_9SPHI</name>
<sequence length="163" mass="19085">MKKLLFIAIAFFVVDFAHAQSYDSIAPYLKTKEIPSFNILQTDSSWFRTQDLPKGQPTVFIYFNPDCGHCQETAKKIGEEMNSFKQVTFVWATYLSPMEEIEAFKKEYKLSGYPNVHFGKDPQYFIPAYFRVEQTPFVALYDGNQQFVKAWPIYFTDKEHKKA</sequence>
<evidence type="ECO:0000313" key="3">
    <source>
        <dbReference type="EMBL" id="PZP44402.1"/>
    </source>
</evidence>
<dbReference type="InterPro" id="IPR000866">
    <property type="entry name" value="AhpC/TSA"/>
</dbReference>
<protein>
    <recommendedName>
        <fullName evidence="2">Thioredoxin domain-containing protein</fullName>
    </recommendedName>
</protein>
<dbReference type="Proteomes" id="UP000249645">
    <property type="component" value="Unassembled WGS sequence"/>
</dbReference>
<dbReference type="AlphaFoldDB" id="A0A2W5GMF7"/>
<dbReference type="GO" id="GO:0016209">
    <property type="term" value="F:antioxidant activity"/>
    <property type="evidence" value="ECO:0007669"/>
    <property type="project" value="InterPro"/>
</dbReference>
<dbReference type="InterPro" id="IPR013766">
    <property type="entry name" value="Thioredoxin_domain"/>
</dbReference>
<feature type="signal peptide" evidence="1">
    <location>
        <begin position="1"/>
        <end position="19"/>
    </location>
</feature>
<evidence type="ECO:0000259" key="2">
    <source>
        <dbReference type="PROSITE" id="PS51352"/>
    </source>
</evidence>